<keyword evidence="6 7" id="KW-0472">Membrane</keyword>
<feature type="transmembrane region" description="Helical" evidence="7">
    <location>
        <begin position="156"/>
        <end position="182"/>
    </location>
</feature>
<evidence type="ECO:0000259" key="8">
    <source>
        <dbReference type="Pfam" id="PF00884"/>
    </source>
</evidence>
<name>A0A0R1RPW5_9LACO</name>
<evidence type="ECO:0000256" key="7">
    <source>
        <dbReference type="SAM" id="Phobius"/>
    </source>
</evidence>
<protein>
    <recommendedName>
        <fullName evidence="8">Sulfatase N-terminal domain-containing protein</fullName>
    </recommendedName>
</protein>
<gene>
    <name evidence="9" type="ORF">FC69_GL001948</name>
</gene>
<proteinExistence type="predicted"/>
<dbReference type="AlphaFoldDB" id="A0A0R1RPW5"/>
<keyword evidence="5 7" id="KW-1133">Transmembrane helix</keyword>
<keyword evidence="4 7" id="KW-0812">Transmembrane</keyword>
<dbReference type="RefSeq" id="WP_025083311.1">
    <property type="nucleotide sequence ID" value="NZ_AZEX01000057.1"/>
</dbReference>
<feature type="transmembrane region" description="Helical" evidence="7">
    <location>
        <begin position="203"/>
        <end position="222"/>
    </location>
</feature>
<reference evidence="9 10" key="1">
    <citation type="journal article" date="2015" name="Genome Announc.">
        <title>Expanding the biotechnology potential of lactobacilli through comparative genomics of 213 strains and associated genera.</title>
        <authorList>
            <person name="Sun Z."/>
            <person name="Harris H.M."/>
            <person name="McCann A."/>
            <person name="Guo C."/>
            <person name="Argimon S."/>
            <person name="Zhang W."/>
            <person name="Yang X."/>
            <person name="Jeffery I.B."/>
            <person name="Cooney J.C."/>
            <person name="Kagawa T.F."/>
            <person name="Liu W."/>
            <person name="Song Y."/>
            <person name="Salvetti E."/>
            <person name="Wrobel A."/>
            <person name="Rasinkangas P."/>
            <person name="Parkhill J."/>
            <person name="Rea M.C."/>
            <person name="O'Sullivan O."/>
            <person name="Ritari J."/>
            <person name="Douillard F.P."/>
            <person name="Paul Ross R."/>
            <person name="Yang R."/>
            <person name="Briner A.E."/>
            <person name="Felis G.E."/>
            <person name="de Vos W.M."/>
            <person name="Barrangou R."/>
            <person name="Klaenhammer T.R."/>
            <person name="Caufield P.W."/>
            <person name="Cui Y."/>
            <person name="Zhang H."/>
            <person name="O'Toole P.W."/>
        </authorList>
    </citation>
    <scope>NUCLEOTIDE SEQUENCE [LARGE SCALE GENOMIC DNA]</scope>
    <source>
        <strain evidence="9 10">DSM 14340</strain>
    </source>
</reference>
<dbReference type="eggNOG" id="COG1368">
    <property type="taxonomic scope" value="Bacteria"/>
</dbReference>
<dbReference type="PANTHER" id="PTHR47371:SF3">
    <property type="entry name" value="PHOSPHOGLYCEROL TRANSFERASE I"/>
    <property type="match status" value="1"/>
</dbReference>
<dbReference type="InterPro" id="IPR017850">
    <property type="entry name" value="Alkaline_phosphatase_core_sf"/>
</dbReference>
<dbReference type="SUPFAM" id="SSF53649">
    <property type="entry name" value="Alkaline phosphatase-like"/>
    <property type="match status" value="1"/>
</dbReference>
<comment type="pathway">
    <text evidence="2">Cell wall biogenesis; lipoteichoic acid biosynthesis.</text>
</comment>
<accession>A0A0R1RPW5</accession>
<dbReference type="InterPro" id="IPR050448">
    <property type="entry name" value="OpgB/LTA_synthase_biosynth"/>
</dbReference>
<dbReference type="EMBL" id="AZEX01000057">
    <property type="protein sequence ID" value="KRL58972.1"/>
    <property type="molecule type" value="Genomic_DNA"/>
</dbReference>
<dbReference type="Proteomes" id="UP000051264">
    <property type="component" value="Unassembled WGS sequence"/>
</dbReference>
<evidence type="ECO:0000256" key="4">
    <source>
        <dbReference type="ARBA" id="ARBA00022692"/>
    </source>
</evidence>
<comment type="subcellular location">
    <subcellularLocation>
        <location evidence="1">Cell membrane</location>
        <topology evidence="1">Multi-pass membrane protein</topology>
    </subcellularLocation>
</comment>
<dbReference type="STRING" id="1423747.FC69_GL001948"/>
<feature type="transmembrane region" description="Helical" evidence="7">
    <location>
        <begin position="67"/>
        <end position="89"/>
    </location>
</feature>
<feature type="transmembrane region" description="Helical" evidence="7">
    <location>
        <begin position="110"/>
        <end position="129"/>
    </location>
</feature>
<evidence type="ECO:0000313" key="10">
    <source>
        <dbReference type="Proteomes" id="UP000051264"/>
    </source>
</evidence>
<dbReference type="GO" id="GO:0005886">
    <property type="term" value="C:plasma membrane"/>
    <property type="evidence" value="ECO:0007669"/>
    <property type="project" value="UniProtKB-SubCell"/>
</dbReference>
<evidence type="ECO:0000256" key="1">
    <source>
        <dbReference type="ARBA" id="ARBA00004651"/>
    </source>
</evidence>
<dbReference type="Pfam" id="PF00884">
    <property type="entry name" value="Sulfatase"/>
    <property type="match status" value="1"/>
</dbReference>
<evidence type="ECO:0000256" key="6">
    <source>
        <dbReference type="ARBA" id="ARBA00023136"/>
    </source>
</evidence>
<feature type="transmembrane region" description="Helical" evidence="7">
    <location>
        <begin position="33"/>
        <end position="55"/>
    </location>
</feature>
<evidence type="ECO:0000256" key="3">
    <source>
        <dbReference type="ARBA" id="ARBA00022475"/>
    </source>
</evidence>
<comment type="caution">
    <text evidence="9">The sequence shown here is derived from an EMBL/GenBank/DDBJ whole genome shotgun (WGS) entry which is preliminary data.</text>
</comment>
<dbReference type="PATRIC" id="fig|1423747.3.peg.1979"/>
<dbReference type="PANTHER" id="PTHR47371">
    <property type="entry name" value="LIPOTEICHOIC ACID SYNTHASE"/>
    <property type="match status" value="1"/>
</dbReference>
<evidence type="ECO:0000313" key="9">
    <source>
        <dbReference type="EMBL" id="KRL58972.1"/>
    </source>
</evidence>
<dbReference type="OrthoDB" id="9760224at2"/>
<evidence type="ECO:0000256" key="2">
    <source>
        <dbReference type="ARBA" id="ARBA00004936"/>
    </source>
</evidence>
<dbReference type="Gene3D" id="3.40.720.10">
    <property type="entry name" value="Alkaline Phosphatase, subunit A"/>
    <property type="match status" value="1"/>
</dbReference>
<organism evidence="9 10">
    <name type="scientific">Latilactobacillus fuchuensis DSM 14340 = JCM 11249</name>
    <dbReference type="NCBI Taxonomy" id="1423747"/>
    <lineage>
        <taxon>Bacteria</taxon>
        <taxon>Bacillati</taxon>
        <taxon>Bacillota</taxon>
        <taxon>Bacilli</taxon>
        <taxon>Lactobacillales</taxon>
        <taxon>Lactobacillaceae</taxon>
        <taxon>Latilactobacillus</taxon>
    </lineage>
</organism>
<evidence type="ECO:0000256" key="5">
    <source>
        <dbReference type="ARBA" id="ARBA00022989"/>
    </source>
</evidence>
<feature type="domain" description="Sulfatase N-terminal" evidence="8">
    <location>
        <begin position="259"/>
        <end position="555"/>
    </location>
</feature>
<feature type="transmembrane region" description="Helical" evidence="7">
    <location>
        <begin position="6"/>
        <end position="21"/>
    </location>
</feature>
<keyword evidence="3" id="KW-1003">Cell membrane</keyword>
<dbReference type="CDD" id="cd16015">
    <property type="entry name" value="LTA_synthase"/>
    <property type="match status" value="1"/>
</dbReference>
<sequence>MLFIATCYLLVILPLLVTIIKRQPQNFRLLFKLYLNCALTLGIAVVAIKLLFGNWLSLKDGLFQPAFTFKFVVLVTLIQLGLIGIDWFLKRFIQIDLEFVDYPGRPYGSLVSAFLLALAYFFLVASNWANQNFGLLTPEQIVYNLRQPMEGVDSNFISSFITGPLLGSLVLLVVLAVALVYLRRFAITCQLKKPLFKKQLIGRYVILPSVLIFVILTTIAAVKINAVGFYQYFTSDSAFIENNYVKPTEDKLTFPKQKRNLIYIYAESLESTATSKALGGQMDENLLPELTALAEEEGIHFSNTDKEFGGAQQLPGTGWTIAGMVAQTAGMPLKEPVDGNDYGTGEGAQFLPGMTTLTDILADQGYNQVALFGSDATFGGRRTLFTQHGNVKIDDLLTARKTGRVSKDYKVWWGYEDSKLFEYAKEDATKLSQSNKPFNLTMLTANTHHIGGYVEKDMPNQYSNQYSNVIAFSDHQIVEFIKWAKTQSFYKNTTIIVDGDHLGMDVNYYKKIPESGRHTFNLVLNAPKTTTTVKTKNRQFSTMDMFPTTLAAMGVKIKGNQLGLGTNLLSNQKTLIEKKGLKKVTNELSENSKFYNNTFVFNKK</sequence>
<dbReference type="InterPro" id="IPR000917">
    <property type="entry name" value="Sulfatase_N"/>
</dbReference>